<evidence type="ECO:0000313" key="1">
    <source>
        <dbReference type="EMBL" id="KAJ5339357.1"/>
    </source>
</evidence>
<dbReference type="Proteomes" id="UP001147695">
    <property type="component" value="Unassembled WGS sequence"/>
</dbReference>
<comment type="caution">
    <text evidence="1">The sequence shown here is derived from an EMBL/GenBank/DDBJ whole genome shotgun (WGS) entry which is preliminary data.</text>
</comment>
<accession>A0A9W9QJX1</accession>
<organism evidence="1 2">
    <name type="scientific">Penicillium brevicompactum</name>
    <dbReference type="NCBI Taxonomy" id="5074"/>
    <lineage>
        <taxon>Eukaryota</taxon>
        <taxon>Fungi</taxon>
        <taxon>Dikarya</taxon>
        <taxon>Ascomycota</taxon>
        <taxon>Pezizomycotina</taxon>
        <taxon>Eurotiomycetes</taxon>
        <taxon>Eurotiomycetidae</taxon>
        <taxon>Eurotiales</taxon>
        <taxon>Aspergillaceae</taxon>
        <taxon>Penicillium</taxon>
    </lineage>
</organism>
<gene>
    <name evidence="1" type="ORF">N7452_006085</name>
</gene>
<dbReference type="AlphaFoldDB" id="A0A9W9QJX1"/>
<proteinExistence type="predicted"/>
<reference evidence="1" key="2">
    <citation type="journal article" date="2023" name="IMA Fungus">
        <title>Comparative genomic study of the Penicillium genus elucidates a diverse pangenome and 15 lateral gene transfer events.</title>
        <authorList>
            <person name="Petersen C."/>
            <person name="Sorensen T."/>
            <person name="Nielsen M.R."/>
            <person name="Sondergaard T.E."/>
            <person name="Sorensen J.L."/>
            <person name="Fitzpatrick D.A."/>
            <person name="Frisvad J.C."/>
            <person name="Nielsen K.L."/>
        </authorList>
    </citation>
    <scope>NUCLEOTIDE SEQUENCE</scope>
    <source>
        <strain evidence="1">IBT 35673</strain>
    </source>
</reference>
<evidence type="ECO:0000313" key="2">
    <source>
        <dbReference type="Proteomes" id="UP001147695"/>
    </source>
</evidence>
<sequence>MSVFTGSTQNIVVRYWVKQITPPVASRYISAHIHPIRPKVVHMSAHRPKDTLWWRVSVNKILPERRVVRSWCARRVRTAFTQAMRQHGFDEVGRLLPGSSEGQGNLTGTLEIFIHPPCVVQNYEVVQKDASQLLSQVMAHRAAQISTPKDASTKNASTKS</sequence>
<reference evidence="1" key="1">
    <citation type="submission" date="2022-12" db="EMBL/GenBank/DDBJ databases">
        <authorList>
            <person name="Petersen C."/>
        </authorList>
    </citation>
    <scope>NUCLEOTIDE SEQUENCE</scope>
    <source>
        <strain evidence="1">IBT 35673</strain>
    </source>
</reference>
<name>A0A9W9QJX1_PENBR</name>
<dbReference type="EMBL" id="JAPZBQ010000003">
    <property type="protein sequence ID" value="KAJ5339357.1"/>
    <property type="molecule type" value="Genomic_DNA"/>
</dbReference>
<protein>
    <submittedName>
        <fullName evidence="1">Uncharacterized protein</fullName>
    </submittedName>
</protein>